<dbReference type="Gene3D" id="3.10.20.90">
    <property type="entry name" value="Phosphatidylinositol 3-kinase Catalytic Subunit, Chain A, domain 1"/>
    <property type="match status" value="1"/>
</dbReference>
<reference evidence="2 3" key="1">
    <citation type="journal article" date="2013" name="BMC Genomics">
        <title>The miniature genome of a carnivorous plant Genlisea aurea contains a low number of genes and short non-coding sequences.</title>
        <authorList>
            <person name="Leushkin E.V."/>
            <person name="Sutormin R.A."/>
            <person name="Nabieva E.R."/>
            <person name="Penin A.A."/>
            <person name="Kondrashov A.S."/>
            <person name="Logacheva M.D."/>
        </authorList>
    </citation>
    <scope>NUCLEOTIDE SEQUENCE [LARGE SCALE GENOMIC DNA]</scope>
</reference>
<keyword evidence="3" id="KW-1185">Reference proteome</keyword>
<dbReference type="PANTHER" id="PTHR31066">
    <property type="entry name" value="OS05G0427100 PROTEIN-RELATED"/>
    <property type="match status" value="1"/>
</dbReference>
<dbReference type="CDD" id="cd06410">
    <property type="entry name" value="PB1_UP2"/>
    <property type="match status" value="1"/>
</dbReference>
<protein>
    <recommendedName>
        <fullName evidence="1">PB1 domain-containing protein</fullName>
    </recommendedName>
</protein>
<dbReference type="EMBL" id="AUSU01001270">
    <property type="protein sequence ID" value="EPS71406.1"/>
    <property type="molecule type" value="Genomic_DNA"/>
</dbReference>
<dbReference type="SMART" id="SM00666">
    <property type="entry name" value="PB1"/>
    <property type="match status" value="1"/>
</dbReference>
<dbReference type="SUPFAM" id="SSF54277">
    <property type="entry name" value="CAD &amp; PB1 domains"/>
    <property type="match status" value="1"/>
</dbReference>
<name>S8D220_9LAMI</name>
<gene>
    <name evidence="2" type="ORF">M569_03356</name>
</gene>
<evidence type="ECO:0000259" key="1">
    <source>
        <dbReference type="SMART" id="SM00666"/>
    </source>
</evidence>
<comment type="caution">
    <text evidence="2">The sequence shown here is derived from an EMBL/GenBank/DDBJ whole genome shotgun (WGS) entry which is preliminary data.</text>
</comment>
<dbReference type="OrthoDB" id="1914296at2759"/>
<organism evidence="2 3">
    <name type="scientific">Genlisea aurea</name>
    <dbReference type="NCBI Taxonomy" id="192259"/>
    <lineage>
        <taxon>Eukaryota</taxon>
        <taxon>Viridiplantae</taxon>
        <taxon>Streptophyta</taxon>
        <taxon>Embryophyta</taxon>
        <taxon>Tracheophyta</taxon>
        <taxon>Spermatophyta</taxon>
        <taxon>Magnoliopsida</taxon>
        <taxon>eudicotyledons</taxon>
        <taxon>Gunneridae</taxon>
        <taxon>Pentapetalae</taxon>
        <taxon>asterids</taxon>
        <taxon>lamiids</taxon>
        <taxon>Lamiales</taxon>
        <taxon>Lentibulariaceae</taxon>
        <taxon>Genlisea</taxon>
    </lineage>
</organism>
<dbReference type="InterPro" id="IPR053198">
    <property type="entry name" value="Gynoecium_Dev_Regulator"/>
</dbReference>
<evidence type="ECO:0000313" key="2">
    <source>
        <dbReference type="EMBL" id="EPS71406.1"/>
    </source>
</evidence>
<evidence type="ECO:0000313" key="3">
    <source>
        <dbReference type="Proteomes" id="UP000015453"/>
    </source>
</evidence>
<sequence>LKFLCSFGGIIVPRSGDGNLRHIGGDTRVLSVDLSITYSDLMVKFGELCGSPMILKCKFPGDDLDALVTIKSDEELRSIIEEYEIAAPDAKVRAVLFPITAGKKPPPSQPS</sequence>
<dbReference type="PANTHER" id="PTHR31066:SF74">
    <property type="entry name" value="PB1 DOMAIN-CONTAINING PROTEIN"/>
    <property type="match status" value="1"/>
</dbReference>
<dbReference type="AlphaFoldDB" id="S8D220"/>
<dbReference type="InterPro" id="IPR000270">
    <property type="entry name" value="PB1_dom"/>
</dbReference>
<dbReference type="Pfam" id="PF00564">
    <property type="entry name" value="PB1"/>
    <property type="match status" value="1"/>
</dbReference>
<feature type="non-terminal residue" evidence="2">
    <location>
        <position position="1"/>
    </location>
</feature>
<feature type="non-terminal residue" evidence="2">
    <location>
        <position position="111"/>
    </location>
</feature>
<dbReference type="Proteomes" id="UP000015453">
    <property type="component" value="Unassembled WGS sequence"/>
</dbReference>
<proteinExistence type="predicted"/>
<feature type="domain" description="PB1" evidence="1">
    <location>
        <begin position="15"/>
        <end position="99"/>
    </location>
</feature>
<accession>S8D220</accession>